<evidence type="ECO:0000313" key="4">
    <source>
        <dbReference type="Proteomes" id="UP000760668"/>
    </source>
</evidence>
<sequence>MLYERFARAEICPALPEGATEISLTAYARADIGALAGGARWGVLILPGGGYRLTSDREAEPVALDFLHGGVQAFVLHYSVEPDRWPQAFLEAAAALGFLRRNAARYGIRPDRLAVCGFSAGGHLAGCLANLWGDPIIGERLGLTPEEVRPDAAILSYPVISAGEWAHRDSFFHLTGREALPPELEKLSLEKSVTAGNPPTFLWTTDTDRTVPPENTLLYAWALRRQGVPLELHCYGHGPHAMATATGEAAGDPGWQDEQAATWLPLCIRWLRRETWRNKD</sequence>
<dbReference type="InterPro" id="IPR050300">
    <property type="entry name" value="GDXG_lipolytic_enzyme"/>
</dbReference>
<dbReference type="RefSeq" id="WP_295369875.1">
    <property type="nucleotide sequence ID" value="NZ_DYUC01000118.1"/>
</dbReference>
<protein>
    <submittedName>
        <fullName evidence="3">Alpha/beta hydrolase</fullName>
    </submittedName>
</protein>
<dbReference type="SUPFAM" id="SSF53474">
    <property type="entry name" value="alpha/beta-Hydrolases"/>
    <property type="match status" value="1"/>
</dbReference>
<name>A0A921STV7_9FIRM</name>
<evidence type="ECO:0000259" key="2">
    <source>
        <dbReference type="Pfam" id="PF20434"/>
    </source>
</evidence>
<dbReference type="Proteomes" id="UP000760668">
    <property type="component" value="Unassembled WGS sequence"/>
</dbReference>
<dbReference type="InterPro" id="IPR029058">
    <property type="entry name" value="AB_hydrolase_fold"/>
</dbReference>
<proteinExistence type="predicted"/>
<keyword evidence="1 3" id="KW-0378">Hydrolase</keyword>
<dbReference type="Gene3D" id="3.40.50.1820">
    <property type="entry name" value="alpha/beta hydrolase"/>
    <property type="match status" value="1"/>
</dbReference>
<dbReference type="GO" id="GO:0016787">
    <property type="term" value="F:hydrolase activity"/>
    <property type="evidence" value="ECO:0007669"/>
    <property type="project" value="UniProtKB-KW"/>
</dbReference>
<reference evidence="3" key="1">
    <citation type="journal article" date="2021" name="PeerJ">
        <title>Extensive microbial diversity within the chicken gut microbiome revealed by metagenomics and culture.</title>
        <authorList>
            <person name="Gilroy R."/>
            <person name="Ravi A."/>
            <person name="Getino M."/>
            <person name="Pursley I."/>
            <person name="Horton D.L."/>
            <person name="Alikhan N.F."/>
            <person name="Baker D."/>
            <person name="Gharbi K."/>
            <person name="Hall N."/>
            <person name="Watson M."/>
            <person name="Adriaenssens E.M."/>
            <person name="Foster-Nyarko E."/>
            <person name="Jarju S."/>
            <person name="Secka A."/>
            <person name="Antonio M."/>
            <person name="Oren A."/>
            <person name="Chaudhuri R.R."/>
            <person name="La Ragione R."/>
            <person name="Hildebrand F."/>
            <person name="Pallen M.J."/>
        </authorList>
    </citation>
    <scope>NUCLEOTIDE SEQUENCE</scope>
    <source>
        <strain evidence="3">CHK179-5677</strain>
    </source>
</reference>
<comment type="caution">
    <text evidence="3">The sequence shown here is derived from an EMBL/GenBank/DDBJ whole genome shotgun (WGS) entry which is preliminary data.</text>
</comment>
<dbReference type="InterPro" id="IPR049492">
    <property type="entry name" value="BD-FAE-like_dom"/>
</dbReference>
<dbReference type="AlphaFoldDB" id="A0A921STV7"/>
<dbReference type="PANTHER" id="PTHR48081:SF6">
    <property type="entry name" value="PEPTIDASE S9 PROLYL OLIGOPEPTIDASE CATALYTIC DOMAIN-CONTAINING PROTEIN"/>
    <property type="match status" value="1"/>
</dbReference>
<evidence type="ECO:0000256" key="1">
    <source>
        <dbReference type="ARBA" id="ARBA00022801"/>
    </source>
</evidence>
<dbReference type="EMBL" id="DYUC01000118">
    <property type="protein sequence ID" value="HJG87697.1"/>
    <property type="molecule type" value="Genomic_DNA"/>
</dbReference>
<feature type="domain" description="BD-FAE-like" evidence="2">
    <location>
        <begin position="47"/>
        <end position="217"/>
    </location>
</feature>
<evidence type="ECO:0000313" key="3">
    <source>
        <dbReference type="EMBL" id="HJG87697.1"/>
    </source>
</evidence>
<dbReference type="Pfam" id="PF20434">
    <property type="entry name" value="BD-FAE"/>
    <property type="match status" value="1"/>
</dbReference>
<gene>
    <name evidence="3" type="ORF">K8V01_11880</name>
</gene>
<organism evidence="3 4">
    <name type="scientific">Pseudoflavonifractor capillosus</name>
    <dbReference type="NCBI Taxonomy" id="106588"/>
    <lineage>
        <taxon>Bacteria</taxon>
        <taxon>Bacillati</taxon>
        <taxon>Bacillota</taxon>
        <taxon>Clostridia</taxon>
        <taxon>Eubacteriales</taxon>
        <taxon>Oscillospiraceae</taxon>
        <taxon>Pseudoflavonifractor</taxon>
    </lineage>
</organism>
<accession>A0A921STV7</accession>
<dbReference type="PANTHER" id="PTHR48081">
    <property type="entry name" value="AB HYDROLASE SUPERFAMILY PROTEIN C4A8.06C"/>
    <property type="match status" value="1"/>
</dbReference>
<reference evidence="3" key="2">
    <citation type="submission" date="2021-09" db="EMBL/GenBank/DDBJ databases">
        <authorList>
            <person name="Gilroy R."/>
        </authorList>
    </citation>
    <scope>NUCLEOTIDE SEQUENCE</scope>
    <source>
        <strain evidence="3">CHK179-5677</strain>
    </source>
</reference>